<dbReference type="EMBL" id="AP022588">
    <property type="protein sequence ID" value="BBY29455.1"/>
    <property type="molecule type" value="Genomic_DNA"/>
</dbReference>
<reference evidence="2 3" key="1">
    <citation type="journal article" date="2019" name="Emerg. Microbes Infect.">
        <title>Comprehensive subspecies identification of 175 nontuberculous mycobacteria species based on 7547 genomic profiles.</title>
        <authorList>
            <person name="Matsumoto Y."/>
            <person name="Kinjo T."/>
            <person name="Motooka D."/>
            <person name="Nabeya D."/>
            <person name="Jung N."/>
            <person name="Uechi K."/>
            <person name="Horii T."/>
            <person name="Iida T."/>
            <person name="Fujita J."/>
            <person name="Nakamura S."/>
        </authorList>
    </citation>
    <scope>NUCLEOTIDE SEQUENCE [LARGE SCALE GENOMIC DNA]</scope>
    <source>
        <strain evidence="2 3">JCM 17899</strain>
    </source>
</reference>
<name>A0A7I7QTA5_9MYCO</name>
<evidence type="ECO:0000256" key="1">
    <source>
        <dbReference type="SAM" id="Phobius"/>
    </source>
</evidence>
<proteinExistence type="predicted"/>
<keyword evidence="3" id="KW-1185">Reference proteome</keyword>
<feature type="transmembrane region" description="Helical" evidence="1">
    <location>
        <begin position="37"/>
        <end position="63"/>
    </location>
</feature>
<dbReference type="KEGG" id="msei:MSEDJ_35510"/>
<dbReference type="RefSeq" id="WP_163798249.1">
    <property type="nucleotide sequence ID" value="NZ_AP022588.1"/>
</dbReference>
<organism evidence="2 3">
    <name type="scientific">Mycolicibacterium sediminis</name>
    <dbReference type="NCBI Taxonomy" id="1286180"/>
    <lineage>
        <taxon>Bacteria</taxon>
        <taxon>Bacillati</taxon>
        <taxon>Actinomycetota</taxon>
        <taxon>Actinomycetes</taxon>
        <taxon>Mycobacteriales</taxon>
        <taxon>Mycobacteriaceae</taxon>
        <taxon>Mycolicibacterium</taxon>
    </lineage>
</organism>
<dbReference type="Proteomes" id="UP000467193">
    <property type="component" value="Chromosome"/>
</dbReference>
<evidence type="ECO:0000313" key="3">
    <source>
        <dbReference type="Proteomes" id="UP000467193"/>
    </source>
</evidence>
<accession>A0A7I7QTA5</accession>
<keyword evidence="1" id="KW-0812">Transmembrane</keyword>
<protein>
    <recommendedName>
        <fullName evidence="4">DUF1622 domain-containing protein</fullName>
    </recommendedName>
</protein>
<evidence type="ECO:0008006" key="4">
    <source>
        <dbReference type="Google" id="ProtNLM"/>
    </source>
</evidence>
<keyword evidence="1" id="KW-1133">Transmembrane helix</keyword>
<sequence length="88" mass="8970">MIAVSWLVAAAAILLAGVTLAVFGRPILALHVLLDLFLAAGLLRLSADASWATIAVTAGVVVLRQVVTRGLVAADSARAPSAQARVAR</sequence>
<evidence type="ECO:0000313" key="2">
    <source>
        <dbReference type="EMBL" id="BBY29455.1"/>
    </source>
</evidence>
<gene>
    <name evidence="2" type="ORF">MSEDJ_35510</name>
</gene>
<dbReference type="AlphaFoldDB" id="A0A7I7QTA5"/>
<keyword evidence="1" id="KW-0472">Membrane</keyword>